<dbReference type="RefSeq" id="XP_011129404.1">
    <property type="nucleotide sequence ID" value="XM_011131102.1"/>
</dbReference>
<name>A0A023BAC4_GRENI</name>
<keyword evidence="3" id="KW-1185">Reference proteome</keyword>
<protein>
    <submittedName>
        <fullName evidence="2">Uncharacterized protein</fullName>
    </submittedName>
</protein>
<feature type="compositionally biased region" description="Basic and acidic residues" evidence="1">
    <location>
        <begin position="129"/>
        <end position="148"/>
    </location>
</feature>
<gene>
    <name evidence="2" type="ORF">GNI_039750</name>
</gene>
<accession>A0A023BAC4</accession>
<comment type="caution">
    <text evidence="2">The sequence shown here is derived from an EMBL/GenBank/DDBJ whole genome shotgun (WGS) entry which is preliminary data.</text>
</comment>
<dbReference type="VEuPathDB" id="CryptoDB:GNI_039750"/>
<evidence type="ECO:0000313" key="2">
    <source>
        <dbReference type="EMBL" id="EZG78215.1"/>
    </source>
</evidence>
<feature type="region of interest" description="Disordered" evidence="1">
    <location>
        <begin position="191"/>
        <end position="210"/>
    </location>
</feature>
<organism evidence="2 3">
    <name type="scientific">Gregarina niphandrodes</name>
    <name type="common">Septate eugregarine</name>
    <dbReference type="NCBI Taxonomy" id="110365"/>
    <lineage>
        <taxon>Eukaryota</taxon>
        <taxon>Sar</taxon>
        <taxon>Alveolata</taxon>
        <taxon>Apicomplexa</taxon>
        <taxon>Conoidasida</taxon>
        <taxon>Gregarinasina</taxon>
        <taxon>Eugregarinorida</taxon>
        <taxon>Gregarinidae</taxon>
        <taxon>Gregarina</taxon>
    </lineage>
</organism>
<dbReference type="EMBL" id="AFNH02000305">
    <property type="protein sequence ID" value="EZG78215.1"/>
    <property type="molecule type" value="Genomic_DNA"/>
</dbReference>
<evidence type="ECO:0000256" key="1">
    <source>
        <dbReference type="SAM" id="MobiDB-lite"/>
    </source>
</evidence>
<feature type="compositionally biased region" description="Basic and acidic residues" evidence="1">
    <location>
        <begin position="261"/>
        <end position="277"/>
    </location>
</feature>
<dbReference type="GeneID" id="22911526"/>
<reference evidence="2" key="1">
    <citation type="submission" date="2013-12" db="EMBL/GenBank/DDBJ databases">
        <authorList>
            <person name="Omoto C.K."/>
            <person name="Sibley D."/>
            <person name="Venepally P."/>
            <person name="Hadjithomas M."/>
            <person name="Karamycheva S."/>
            <person name="Brunk B."/>
            <person name="Roos D."/>
            <person name="Caler E."/>
            <person name="Lorenzi H."/>
        </authorList>
    </citation>
    <scope>NUCLEOTIDE SEQUENCE</scope>
</reference>
<dbReference type="Proteomes" id="UP000019763">
    <property type="component" value="Unassembled WGS sequence"/>
</dbReference>
<feature type="compositionally biased region" description="Basic and acidic residues" evidence="1">
    <location>
        <begin position="339"/>
        <end position="355"/>
    </location>
</feature>
<feature type="region of interest" description="Disordered" evidence="1">
    <location>
        <begin position="258"/>
        <end position="371"/>
    </location>
</feature>
<evidence type="ECO:0000313" key="3">
    <source>
        <dbReference type="Proteomes" id="UP000019763"/>
    </source>
</evidence>
<proteinExistence type="predicted"/>
<sequence>MDGLKSLNGRLERKRMLLQSLSRVPLVETPVAECCPADTVNYATWVTDLDGELPRRASDSKWQLTPAETGDIKARLKRVSELQNRIHNLSAGIRAVGIQDEDIREEVDRNPVRRGVESRGVQNQGVDVRNVEDRSAERARRGSTKKNETMNSEIRGKRKSVPYEPERESFDDIDAHQKRFSEGAALLNREEETNVYGEPASARRQERRALSRPANYLVREEFLSTPTREAAKPQDLATCLGPEISRQVASVQCEIIGATTTEEHTQTEPREQRRSLESNEVEVPVASVSPPTSLIWPSPSTLSLCTAERPPPQPKDASADKTPSKIPPAKSPTPQTGNKETRSPDRLSVTEEMIRGHRGKSVKSPSHLRKDPASYELATTGTQPTAKQPVELNFPNVGLHSPSRAERSPPSTVKLFLPTSLGSSASLATDEQSVEEHVVEERGGVPELKRLLPPHYCSEVMVVKGPFCESADECIKHLKNGIGMGGPEILHVRYPLRIAYSDHFDSSPF</sequence>
<feature type="region of interest" description="Disordered" evidence="1">
    <location>
        <begin position="116"/>
        <end position="165"/>
    </location>
</feature>
<feature type="compositionally biased region" description="Low complexity" evidence="1">
    <location>
        <begin position="281"/>
        <end position="291"/>
    </location>
</feature>
<dbReference type="AlphaFoldDB" id="A0A023BAC4"/>